<dbReference type="EMBL" id="PTRA01000004">
    <property type="protein sequence ID" value="PQA55590.1"/>
    <property type="molecule type" value="Genomic_DNA"/>
</dbReference>
<reference evidence="4" key="1">
    <citation type="submission" date="2018-02" db="EMBL/GenBank/DDBJ databases">
        <title>Genome sequencing of Solimonas sp. HR-BB.</title>
        <authorList>
            <person name="Lee Y."/>
            <person name="Jeon C.O."/>
        </authorList>
    </citation>
    <scope>NUCLEOTIDE SEQUENCE [LARGE SCALE GENOMIC DNA]</scope>
    <source>
        <strain evidence="4">HR-U</strain>
    </source>
</reference>
<evidence type="ECO:0000313" key="4">
    <source>
        <dbReference type="Proteomes" id="UP000239590"/>
    </source>
</evidence>
<dbReference type="AlphaFoldDB" id="A0A2S7IHM9"/>
<feature type="region of interest" description="Disordered" evidence="1">
    <location>
        <begin position="234"/>
        <end position="254"/>
    </location>
</feature>
<dbReference type="RefSeq" id="WP_104715052.1">
    <property type="nucleotide sequence ID" value="NZ_PTRA01000004.1"/>
</dbReference>
<proteinExistence type="predicted"/>
<organism evidence="3 4">
    <name type="scientific">Siphonobacter curvatus</name>
    <dbReference type="NCBI Taxonomy" id="2094562"/>
    <lineage>
        <taxon>Bacteria</taxon>
        <taxon>Pseudomonadati</taxon>
        <taxon>Bacteroidota</taxon>
        <taxon>Cytophagia</taxon>
        <taxon>Cytophagales</taxon>
        <taxon>Cytophagaceae</taxon>
        <taxon>Siphonobacter</taxon>
    </lineage>
</organism>
<feature type="region of interest" description="Disordered" evidence="1">
    <location>
        <begin position="384"/>
        <end position="415"/>
    </location>
</feature>
<name>A0A2S7IHM9_9BACT</name>
<dbReference type="OrthoDB" id="1682379at2"/>
<keyword evidence="4" id="KW-1185">Reference proteome</keyword>
<protein>
    <recommendedName>
        <fullName evidence="2">Outer membrane protein beta-barrel domain-containing protein</fullName>
    </recommendedName>
</protein>
<dbReference type="InterPro" id="IPR008969">
    <property type="entry name" value="CarboxyPept-like_regulatory"/>
</dbReference>
<gene>
    <name evidence="3" type="ORF">C5O19_19430</name>
</gene>
<comment type="caution">
    <text evidence="3">The sequence shown here is derived from an EMBL/GenBank/DDBJ whole genome shotgun (WGS) entry which is preliminary data.</text>
</comment>
<dbReference type="Gene3D" id="2.60.40.1120">
    <property type="entry name" value="Carboxypeptidase-like, regulatory domain"/>
    <property type="match status" value="1"/>
</dbReference>
<dbReference type="Proteomes" id="UP000239590">
    <property type="component" value="Unassembled WGS sequence"/>
</dbReference>
<evidence type="ECO:0000259" key="2">
    <source>
        <dbReference type="Pfam" id="PF14905"/>
    </source>
</evidence>
<sequence>MRLLFVLGLICGAWQWASGQVQIKGQIQDSTSHAVLSDASITLFSFPDSVLIKGTRSNESGQFLLPAVAKGRYWLIVTYVGYQMRSISLRVSNSTHQLDPIRLQANARDLAEVVIRRQLPPVTVKKDTIEYNPQAFQTEPSAVVEKLLSKLPGITVDKEGNIKAQGREVAQILVDGKPFFDGDPKMATKNLPVDLVEKIQLIDQKSDKTQLSGMDDGTRNKTINIVTKKDRRKGLFGDQELSGGPDQSGGTPRYSARLNLNRFQEAKQISVIAQINNTNNGPGSSSSINRTLLGGLNYQDRWGKRTNLGLSYRGNRVKSRNEQQSLRTYALPDTSYLLRESSRSDAENGSHTLNMHFNQEIDSLTSLRVYASFLLQQSRNRSDRYSQTFPRGTDFTNPINESRTENTSDGTGISGSTNVSLNRNFLKKGRNLLVNYTFFLNRQQNSGLTRSVNEYFGKRQNLVVNQQNEQLTRSTRHQINAAFSEPLSQANRLEFHYQFQSNPGVSNREVRDFNETSQQYDRRNDSLSNRFRSSYPSHAAGLLFQRNQGKNLFNLGLDVQRAQLKSISLNRTISKEFISLLPVAMMSINLKNDRYFRVNYQGQTQAPSVDQLQPVANNTNPLLIQRGNPNLRQEFTHSLNFNYNAFNPTTFENFFLNVNANQVTNKIVESVHFDQQGVQTTLPINTNGHYLLSGNVNYGRQLQGLKLHLSTGSSLTYNRSLTFVNDQINQLNTVMISPELQLNSSFEQQLGYNLRSTLTYQAARYSLQSQRNTSFVNTSISGTFYYEWNFHLRFSTDATYQSYGGNTAGPAQRYTLWNVALSQKFLKKQQAEIQWSVFDLLKQNTNVSRNVTELYTEERQNRVLSRYFLVSCIYHFRDFGGGTH</sequence>
<accession>A0A2S7IHM9</accession>
<evidence type="ECO:0000313" key="3">
    <source>
        <dbReference type="EMBL" id="PQA55590.1"/>
    </source>
</evidence>
<dbReference type="InterPro" id="IPR041700">
    <property type="entry name" value="OMP_b-brl_3"/>
</dbReference>
<feature type="domain" description="Outer membrane protein beta-barrel" evidence="2">
    <location>
        <begin position="424"/>
        <end position="780"/>
    </location>
</feature>
<dbReference type="SUPFAM" id="SSF56935">
    <property type="entry name" value="Porins"/>
    <property type="match status" value="1"/>
</dbReference>
<dbReference type="SUPFAM" id="SSF49464">
    <property type="entry name" value="Carboxypeptidase regulatory domain-like"/>
    <property type="match status" value="1"/>
</dbReference>
<dbReference type="Pfam" id="PF14905">
    <property type="entry name" value="OMP_b-brl_3"/>
    <property type="match status" value="1"/>
</dbReference>
<evidence type="ECO:0000256" key="1">
    <source>
        <dbReference type="SAM" id="MobiDB-lite"/>
    </source>
</evidence>
<dbReference type="Pfam" id="PF13620">
    <property type="entry name" value="CarboxypepD_reg"/>
    <property type="match status" value="1"/>
</dbReference>